<keyword evidence="4" id="KW-0133">Cell shape</keyword>
<comment type="similarity">
    <text evidence="1 9">Belongs to the peptidase S11 family.</text>
</comment>
<evidence type="ECO:0000256" key="9">
    <source>
        <dbReference type="RuleBase" id="RU004016"/>
    </source>
</evidence>
<dbReference type="PANTHER" id="PTHR21581:SF33">
    <property type="entry name" value="D-ALANYL-D-ALANINE CARBOXYPEPTIDASE DACB"/>
    <property type="match status" value="1"/>
</dbReference>
<evidence type="ECO:0000256" key="1">
    <source>
        <dbReference type="ARBA" id="ARBA00007164"/>
    </source>
</evidence>
<dbReference type="EMBL" id="BJYL01000055">
    <property type="protein sequence ID" value="GEN85005.1"/>
    <property type="molecule type" value="Genomic_DNA"/>
</dbReference>
<feature type="binding site" evidence="8">
    <location>
        <position position="213"/>
    </location>
    <ligand>
        <name>substrate</name>
    </ligand>
</feature>
<dbReference type="GO" id="GO:0009002">
    <property type="term" value="F:serine-type D-Ala-D-Ala carboxypeptidase activity"/>
    <property type="evidence" value="ECO:0007669"/>
    <property type="project" value="InterPro"/>
</dbReference>
<keyword evidence="3" id="KW-0378">Hydrolase</keyword>
<accession>A0A511ZC29</accession>
<dbReference type="Gene3D" id="3.40.710.10">
    <property type="entry name" value="DD-peptidase/beta-lactamase superfamily"/>
    <property type="match status" value="1"/>
</dbReference>
<keyword evidence="13" id="KW-1185">Reference proteome</keyword>
<dbReference type="GO" id="GO:0071555">
    <property type="term" value="P:cell wall organization"/>
    <property type="evidence" value="ECO:0007669"/>
    <property type="project" value="UniProtKB-KW"/>
</dbReference>
<keyword evidence="12" id="KW-0121">Carboxypeptidase</keyword>
<dbReference type="InterPro" id="IPR018044">
    <property type="entry name" value="Peptidase_S11"/>
</dbReference>
<dbReference type="GO" id="GO:0008360">
    <property type="term" value="P:regulation of cell shape"/>
    <property type="evidence" value="ECO:0007669"/>
    <property type="project" value="UniProtKB-KW"/>
</dbReference>
<feature type="active site" evidence="7">
    <location>
        <position position="108"/>
    </location>
</feature>
<dbReference type="GO" id="GO:0006508">
    <property type="term" value="P:proteolysis"/>
    <property type="evidence" value="ECO:0007669"/>
    <property type="project" value="InterPro"/>
</dbReference>
<evidence type="ECO:0000313" key="13">
    <source>
        <dbReference type="Proteomes" id="UP000321901"/>
    </source>
</evidence>
<comment type="caution">
    <text evidence="12">The sequence shown here is derived from an EMBL/GenBank/DDBJ whole genome shotgun (WGS) entry which is preliminary data.</text>
</comment>
<gene>
    <name evidence="12" type="primary">dacB</name>
    <name evidence="12" type="ORF">SLU01_33170</name>
</gene>
<reference evidence="12 13" key="1">
    <citation type="submission" date="2019-07" db="EMBL/GenBank/DDBJ databases">
        <title>Whole genome shotgun sequence of Sporosarcina luteola NBRC 105378.</title>
        <authorList>
            <person name="Hosoyama A."/>
            <person name="Uohara A."/>
            <person name="Ohji S."/>
            <person name="Ichikawa N."/>
        </authorList>
    </citation>
    <scope>NUCLEOTIDE SEQUENCE [LARGE SCALE GENOMIC DNA]</scope>
    <source>
        <strain evidence="12 13">NBRC 105378</strain>
    </source>
</reference>
<dbReference type="Pfam" id="PF00768">
    <property type="entry name" value="Peptidase_S11"/>
    <property type="match status" value="1"/>
</dbReference>
<dbReference type="InterPro" id="IPR001967">
    <property type="entry name" value="Peptidase_S11_N"/>
</dbReference>
<feature type="chain" id="PRO_5039323455" evidence="10">
    <location>
        <begin position="25"/>
        <end position="333"/>
    </location>
</feature>
<feature type="signal peptide" evidence="10">
    <location>
        <begin position="1"/>
        <end position="24"/>
    </location>
</feature>
<sequence length="333" mass="36751">MKRTWAIVIVLFLSMMFTTLPKSAAAGSAWAVIDADTGRLLDGSNENVQLPIASLTKMWTALTFIESGADGDVVISPAAASAEGSSIYSQQGAVMDSDALLYGLMLRSGNDAAFALAEHAGGSVDGFVDMMNEKAQFYGMERTTFKNPSGLHHEEHLSTAYETGLMLYFAMKNEKFRKIATAENFVYRKGDEVKSWRNKHRLIHTNDAVIAGKTGFTKAAGRTLATYFEKDDKRLIVVTLNNGNDWNVHEQLANTTFQQYDLVTVAKKGKYRILPGVNGELKRPIVLLLNKNEVERVSHVVYIPRNQGDKGAGTWTVSLNNELLISAEVEIYK</sequence>
<feature type="domain" description="Peptidase S11 D-alanyl-D-alanine carboxypeptidase A N-terminal" evidence="11">
    <location>
        <begin position="25"/>
        <end position="242"/>
    </location>
</feature>
<dbReference type="GO" id="GO:0009252">
    <property type="term" value="P:peptidoglycan biosynthetic process"/>
    <property type="evidence" value="ECO:0007669"/>
    <property type="project" value="UniProtKB-KW"/>
</dbReference>
<evidence type="ECO:0000259" key="11">
    <source>
        <dbReference type="Pfam" id="PF00768"/>
    </source>
</evidence>
<keyword evidence="5" id="KW-0573">Peptidoglycan synthesis</keyword>
<evidence type="ECO:0000256" key="7">
    <source>
        <dbReference type="PIRSR" id="PIRSR618044-1"/>
    </source>
</evidence>
<evidence type="ECO:0000256" key="3">
    <source>
        <dbReference type="ARBA" id="ARBA00022801"/>
    </source>
</evidence>
<dbReference type="SUPFAM" id="SSF56601">
    <property type="entry name" value="beta-lactamase/transpeptidase-like"/>
    <property type="match status" value="1"/>
</dbReference>
<dbReference type="PANTHER" id="PTHR21581">
    <property type="entry name" value="D-ALANYL-D-ALANINE CARBOXYPEPTIDASE"/>
    <property type="match status" value="1"/>
</dbReference>
<protein>
    <submittedName>
        <fullName evidence="12">D-alanyl-D-alanine carboxypeptidase DacB</fullName>
    </submittedName>
</protein>
<dbReference type="PRINTS" id="PR00725">
    <property type="entry name" value="DADACBPTASE1"/>
</dbReference>
<dbReference type="AlphaFoldDB" id="A0A511ZC29"/>
<evidence type="ECO:0000256" key="2">
    <source>
        <dbReference type="ARBA" id="ARBA00022729"/>
    </source>
</evidence>
<dbReference type="RefSeq" id="WP_147060393.1">
    <property type="nucleotide sequence ID" value="NZ_BJYL01000055.1"/>
</dbReference>
<dbReference type="OrthoDB" id="9791132at2"/>
<feature type="active site" description="Proton acceptor" evidence="7">
    <location>
        <position position="57"/>
    </location>
</feature>
<feature type="active site" description="Acyl-ester intermediate" evidence="7">
    <location>
        <position position="54"/>
    </location>
</feature>
<dbReference type="InterPro" id="IPR012338">
    <property type="entry name" value="Beta-lactam/transpept-like"/>
</dbReference>
<dbReference type="Proteomes" id="UP000321901">
    <property type="component" value="Unassembled WGS sequence"/>
</dbReference>
<evidence type="ECO:0000313" key="12">
    <source>
        <dbReference type="EMBL" id="GEN85005.1"/>
    </source>
</evidence>
<proteinExistence type="inferred from homology"/>
<evidence type="ECO:0000256" key="6">
    <source>
        <dbReference type="ARBA" id="ARBA00023316"/>
    </source>
</evidence>
<organism evidence="12 13">
    <name type="scientific">Sporosarcina luteola</name>
    <dbReference type="NCBI Taxonomy" id="582850"/>
    <lineage>
        <taxon>Bacteria</taxon>
        <taxon>Bacillati</taxon>
        <taxon>Bacillota</taxon>
        <taxon>Bacilli</taxon>
        <taxon>Bacillales</taxon>
        <taxon>Caryophanaceae</taxon>
        <taxon>Sporosarcina</taxon>
    </lineage>
</organism>
<name>A0A511ZC29_9BACL</name>
<keyword evidence="6" id="KW-0961">Cell wall biogenesis/degradation</keyword>
<evidence type="ECO:0000256" key="4">
    <source>
        <dbReference type="ARBA" id="ARBA00022960"/>
    </source>
</evidence>
<evidence type="ECO:0000256" key="8">
    <source>
        <dbReference type="PIRSR" id="PIRSR618044-2"/>
    </source>
</evidence>
<keyword evidence="12" id="KW-0645">Protease</keyword>
<evidence type="ECO:0000256" key="10">
    <source>
        <dbReference type="SAM" id="SignalP"/>
    </source>
</evidence>
<evidence type="ECO:0000256" key="5">
    <source>
        <dbReference type="ARBA" id="ARBA00022984"/>
    </source>
</evidence>
<keyword evidence="2 10" id="KW-0732">Signal</keyword>